<dbReference type="InterPro" id="IPR036249">
    <property type="entry name" value="Thioredoxin-like_sf"/>
</dbReference>
<proteinExistence type="predicted"/>
<sequence length="76" mass="8806">MAKYVLYHTDGCHLCEQAYELALHAIHASDIKHVDITGSEELMQRFQTTIPVLERKSDHQQLTWPFGLTQIQQLVE</sequence>
<protein>
    <recommendedName>
        <fullName evidence="3">Glutaredoxin family protein</fullName>
    </recommendedName>
</protein>
<name>A0ABR9ECB0_9GAMM</name>
<dbReference type="Pfam" id="PF05768">
    <property type="entry name" value="Glrx-like"/>
    <property type="match status" value="1"/>
</dbReference>
<gene>
    <name evidence="1" type="ORF">PAUR_a1327</name>
</gene>
<dbReference type="Proteomes" id="UP000615755">
    <property type="component" value="Unassembled WGS sequence"/>
</dbReference>
<dbReference type="EMBL" id="AQGV01000012">
    <property type="protein sequence ID" value="MBE0367865.1"/>
    <property type="molecule type" value="Genomic_DNA"/>
</dbReference>
<dbReference type="SUPFAM" id="SSF52833">
    <property type="entry name" value="Thioredoxin-like"/>
    <property type="match status" value="1"/>
</dbReference>
<evidence type="ECO:0000313" key="1">
    <source>
        <dbReference type="EMBL" id="MBE0367865.1"/>
    </source>
</evidence>
<dbReference type="RefSeq" id="WP_192507232.1">
    <property type="nucleotide sequence ID" value="NZ_AQGV01000012.1"/>
</dbReference>
<dbReference type="Gene3D" id="3.40.30.10">
    <property type="entry name" value="Glutaredoxin"/>
    <property type="match status" value="1"/>
</dbReference>
<dbReference type="InterPro" id="IPR008554">
    <property type="entry name" value="Glutaredoxin-like"/>
</dbReference>
<evidence type="ECO:0008006" key="3">
    <source>
        <dbReference type="Google" id="ProtNLM"/>
    </source>
</evidence>
<evidence type="ECO:0000313" key="2">
    <source>
        <dbReference type="Proteomes" id="UP000615755"/>
    </source>
</evidence>
<reference evidence="1 2" key="1">
    <citation type="submission" date="2015-03" db="EMBL/GenBank/DDBJ databases">
        <title>Genome sequence of Pseudoalteromonas aurantia.</title>
        <authorList>
            <person name="Xie B.-B."/>
            <person name="Rong J.-C."/>
            <person name="Qin Q.-L."/>
            <person name="Zhang Y.-Z."/>
        </authorList>
    </citation>
    <scope>NUCLEOTIDE SEQUENCE [LARGE SCALE GENOMIC DNA]</scope>
    <source>
        <strain evidence="1 2">208</strain>
    </source>
</reference>
<organism evidence="1 2">
    <name type="scientific">Pseudoalteromonas aurantia 208</name>
    <dbReference type="NCBI Taxonomy" id="1314867"/>
    <lineage>
        <taxon>Bacteria</taxon>
        <taxon>Pseudomonadati</taxon>
        <taxon>Pseudomonadota</taxon>
        <taxon>Gammaproteobacteria</taxon>
        <taxon>Alteromonadales</taxon>
        <taxon>Pseudoalteromonadaceae</taxon>
        <taxon>Pseudoalteromonas</taxon>
    </lineage>
</organism>
<keyword evidence="2" id="KW-1185">Reference proteome</keyword>
<comment type="caution">
    <text evidence="1">The sequence shown here is derived from an EMBL/GenBank/DDBJ whole genome shotgun (WGS) entry which is preliminary data.</text>
</comment>
<accession>A0ABR9ECB0</accession>